<dbReference type="AlphaFoldDB" id="A0A0F9D0R5"/>
<dbReference type="Gene3D" id="3.30.70.360">
    <property type="match status" value="1"/>
</dbReference>
<dbReference type="GO" id="GO:0016787">
    <property type="term" value="F:hydrolase activity"/>
    <property type="evidence" value="ECO:0007669"/>
    <property type="project" value="UniProtKB-KW"/>
</dbReference>
<dbReference type="PANTHER" id="PTHR43808:SF25">
    <property type="entry name" value="PEPTIDASE M20 DIMERISATION DOMAIN-CONTAINING PROTEIN"/>
    <property type="match status" value="1"/>
</dbReference>
<evidence type="ECO:0000256" key="1">
    <source>
        <dbReference type="ARBA" id="ARBA00001941"/>
    </source>
</evidence>
<dbReference type="InterPro" id="IPR002933">
    <property type="entry name" value="Peptidase_M20"/>
</dbReference>
<evidence type="ECO:0000256" key="3">
    <source>
        <dbReference type="ARBA" id="ARBA00006247"/>
    </source>
</evidence>
<dbReference type="Gene3D" id="3.40.630.10">
    <property type="entry name" value="Zn peptidases"/>
    <property type="match status" value="1"/>
</dbReference>
<evidence type="ECO:0000256" key="7">
    <source>
        <dbReference type="ARBA" id="ARBA00023285"/>
    </source>
</evidence>
<dbReference type="InterPro" id="IPR011650">
    <property type="entry name" value="Peptidase_M20_dimer"/>
</dbReference>
<comment type="cofactor">
    <cofactor evidence="1">
        <name>Co(2+)</name>
        <dbReference type="ChEBI" id="CHEBI:48828"/>
    </cofactor>
</comment>
<sequence>MEEKIKAKIETAVDRLRDEMIDTLAELVRIPSVVGNEGPAQDFMQQQYEGLGLDMKTFQADKNKVGQHSAYVESGLSFEGRPNVIGLLKGDAHKKSMILNGHVDVVSPEPVDQWQHDPWGAEIEGNRLYGRGAVDMKAGVIANLFTLKVLLNAGIEPGGDVMLQSVVEEESVGGGGTLACLMEGYTADGMIITEPFMFPVISHTGILYFRVKIKGLTAHAGHAHLGVNAIGKMMKVYEAMVDLDLHRAATIEFPLYHKVEGRSCHLNIGTLKAGDWPSTVAGFAEMECRISFIPGESMAEIKTTVEQVIEDVARSDPWLKDHPPEVEWFGWQTAPWYQDPDDPFIKTMLPCFE</sequence>
<keyword evidence="5" id="KW-0378">Hydrolase</keyword>
<evidence type="ECO:0000256" key="4">
    <source>
        <dbReference type="ARBA" id="ARBA00022723"/>
    </source>
</evidence>
<dbReference type="Pfam" id="PF07687">
    <property type="entry name" value="M20_dimer"/>
    <property type="match status" value="1"/>
</dbReference>
<protein>
    <recommendedName>
        <fullName evidence="8">Peptidase M20 dimerisation domain-containing protein</fullName>
    </recommendedName>
</protein>
<evidence type="ECO:0000256" key="2">
    <source>
        <dbReference type="ARBA" id="ARBA00001947"/>
    </source>
</evidence>
<evidence type="ECO:0000256" key="5">
    <source>
        <dbReference type="ARBA" id="ARBA00022801"/>
    </source>
</evidence>
<dbReference type="InterPro" id="IPR050072">
    <property type="entry name" value="Peptidase_M20A"/>
</dbReference>
<dbReference type="SUPFAM" id="SSF53187">
    <property type="entry name" value="Zn-dependent exopeptidases"/>
    <property type="match status" value="1"/>
</dbReference>
<organism evidence="9">
    <name type="scientific">marine sediment metagenome</name>
    <dbReference type="NCBI Taxonomy" id="412755"/>
    <lineage>
        <taxon>unclassified sequences</taxon>
        <taxon>metagenomes</taxon>
        <taxon>ecological metagenomes</taxon>
    </lineage>
</organism>
<dbReference type="InterPro" id="IPR036264">
    <property type="entry name" value="Bact_exopeptidase_dim_dom"/>
</dbReference>
<name>A0A0F9D0R5_9ZZZZ</name>
<proteinExistence type="inferred from homology"/>
<dbReference type="EMBL" id="LAZR01030895">
    <property type="protein sequence ID" value="KKL55278.1"/>
    <property type="molecule type" value="Genomic_DNA"/>
</dbReference>
<accession>A0A0F9D0R5</accession>
<evidence type="ECO:0000256" key="6">
    <source>
        <dbReference type="ARBA" id="ARBA00022833"/>
    </source>
</evidence>
<comment type="caution">
    <text evidence="9">The sequence shown here is derived from an EMBL/GenBank/DDBJ whole genome shotgun (WGS) entry which is preliminary data.</text>
</comment>
<feature type="domain" description="Peptidase M20 dimerisation" evidence="8">
    <location>
        <begin position="201"/>
        <end position="315"/>
    </location>
</feature>
<feature type="non-terminal residue" evidence="9">
    <location>
        <position position="353"/>
    </location>
</feature>
<keyword evidence="7" id="KW-0170">Cobalt</keyword>
<gene>
    <name evidence="9" type="ORF">LCGC14_2257010</name>
</gene>
<comment type="similarity">
    <text evidence="3">Belongs to the peptidase M20A family.</text>
</comment>
<reference evidence="9" key="1">
    <citation type="journal article" date="2015" name="Nature">
        <title>Complex archaea that bridge the gap between prokaryotes and eukaryotes.</title>
        <authorList>
            <person name="Spang A."/>
            <person name="Saw J.H."/>
            <person name="Jorgensen S.L."/>
            <person name="Zaremba-Niedzwiedzka K."/>
            <person name="Martijn J."/>
            <person name="Lind A.E."/>
            <person name="van Eijk R."/>
            <person name="Schleper C."/>
            <person name="Guy L."/>
            <person name="Ettema T.J."/>
        </authorList>
    </citation>
    <scope>NUCLEOTIDE SEQUENCE</scope>
</reference>
<evidence type="ECO:0000313" key="9">
    <source>
        <dbReference type="EMBL" id="KKL55278.1"/>
    </source>
</evidence>
<keyword evidence="4" id="KW-0479">Metal-binding</keyword>
<dbReference type="NCBIfam" id="TIGR01910">
    <property type="entry name" value="DapE-ArgE"/>
    <property type="match status" value="1"/>
</dbReference>
<comment type="cofactor">
    <cofactor evidence="2">
        <name>Zn(2+)</name>
        <dbReference type="ChEBI" id="CHEBI:29105"/>
    </cofactor>
</comment>
<dbReference type="InterPro" id="IPR010182">
    <property type="entry name" value="ArgE/DapE"/>
</dbReference>
<keyword evidence="6" id="KW-0862">Zinc</keyword>
<evidence type="ECO:0000259" key="8">
    <source>
        <dbReference type="Pfam" id="PF07687"/>
    </source>
</evidence>
<dbReference type="PANTHER" id="PTHR43808">
    <property type="entry name" value="ACETYLORNITHINE DEACETYLASE"/>
    <property type="match status" value="1"/>
</dbReference>
<dbReference type="SUPFAM" id="SSF55031">
    <property type="entry name" value="Bacterial exopeptidase dimerisation domain"/>
    <property type="match status" value="1"/>
</dbReference>
<dbReference type="GO" id="GO:0046872">
    <property type="term" value="F:metal ion binding"/>
    <property type="evidence" value="ECO:0007669"/>
    <property type="project" value="UniProtKB-KW"/>
</dbReference>
<dbReference type="Pfam" id="PF01546">
    <property type="entry name" value="Peptidase_M20"/>
    <property type="match status" value="1"/>
</dbReference>